<sequence>MPKFVEVEHKFCFDNKQSFKKAESAILRLYPLRDYKVDVAERYFLIDGLNNFIIRHKIDEEKQSLTLKSFTPGKDSQTRLEVEISLAQEQGDQLQTVEQFLTVFNSYKEYKLMKHLQVFLFPEAEVVLYQAITQDRELYALEIESVKESKYQALKHIKQFELQLGLDVRKREKRCLFELLFQYR</sequence>
<dbReference type="Gene3D" id="2.40.320.10">
    <property type="entry name" value="Hypothetical Protein Pfu-838710-001"/>
    <property type="match status" value="1"/>
</dbReference>
<reference evidence="2 4" key="2">
    <citation type="submission" date="2018-12" db="EMBL/GenBank/DDBJ databases">
        <authorList>
            <consortium name="Pathogen Informatics"/>
        </authorList>
    </citation>
    <scope>NUCLEOTIDE SEQUENCE [LARGE SCALE GENOMIC DNA]</scope>
    <source>
        <strain evidence="2 4">NCTC11976</strain>
    </source>
</reference>
<evidence type="ECO:0000313" key="4">
    <source>
        <dbReference type="Proteomes" id="UP000277577"/>
    </source>
</evidence>
<protein>
    <recommendedName>
        <fullName evidence="5">CYTH domain-containing protein</fullName>
    </recommendedName>
</protein>
<dbReference type="STRING" id="28084.Lche_1822"/>
<accession>A0A0W0S8Y5</accession>
<dbReference type="EMBL" id="LR134173">
    <property type="protein sequence ID" value="VEB38010.1"/>
    <property type="molecule type" value="Genomic_DNA"/>
</dbReference>
<dbReference type="InterPro" id="IPR033469">
    <property type="entry name" value="CYTH-like_dom_sf"/>
</dbReference>
<keyword evidence="4" id="KW-1185">Reference proteome</keyword>
<dbReference type="OrthoDB" id="5651594at2"/>
<proteinExistence type="predicted"/>
<dbReference type="Proteomes" id="UP000054921">
    <property type="component" value="Unassembled WGS sequence"/>
</dbReference>
<evidence type="ECO:0000313" key="3">
    <source>
        <dbReference type="Proteomes" id="UP000054921"/>
    </source>
</evidence>
<dbReference type="EMBL" id="LNXW01000013">
    <property type="protein sequence ID" value="KTC79802.1"/>
    <property type="molecule type" value="Genomic_DNA"/>
</dbReference>
<dbReference type="RefSeq" id="WP_028380331.1">
    <property type="nucleotide sequence ID" value="NZ_CAAAIT010000001.1"/>
</dbReference>
<evidence type="ECO:0000313" key="1">
    <source>
        <dbReference type="EMBL" id="KTC79802.1"/>
    </source>
</evidence>
<gene>
    <name evidence="1" type="ORF">Lche_1822</name>
    <name evidence="2" type="ORF">NCTC11976_02508</name>
</gene>
<evidence type="ECO:0000313" key="2">
    <source>
        <dbReference type="EMBL" id="VEB38010.1"/>
    </source>
</evidence>
<dbReference type="SUPFAM" id="SSF55154">
    <property type="entry name" value="CYTH-like phosphatases"/>
    <property type="match status" value="1"/>
</dbReference>
<name>A0A0W0S8Y5_9GAMM</name>
<dbReference type="PATRIC" id="fig|28084.5.peg.1977"/>
<dbReference type="AlphaFoldDB" id="A0A0W0S8Y5"/>
<organism evidence="1 3">
    <name type="scientific">Legionella cherrii</name>
    <dbReference type="NCBI Taxonomy" id="28084"/>
    <lineage>
        <taxon>Bacteria</taxon>
        <taxon>Pseudomonadati</taxon>
        <taxon>Pseudomonadota</taxon>
        <taxon>Gammaproteobacteria</taxon>
        <taxon>Legionellales</taxon>
        <taxon>Legionellaceae</taxon>
        <taxon>Legionella</taxon>
    </lineage>
</organism>
<reference evidence="1 3" key="1">
    <citation type="submission" date="2015-11" db="EMBL/GenBank/DDBJ databases">
        <title>Genomic analysis of 38 Legionella species identifies large and diverse effector repertoires.</title>
        <authorList>
            <person name="Burstein D."/>
            <person name="Amaro F."/>
            <person name="Zusman T."/>
            <person name="Lifshitz Z."/>
            <person name="Cohen O."/>
            <person name="Gilbert J.A."/>
            <person name="Pupko T."/>
            <person name="Shuman H.A."/>
            <person name="Segal G."/>
        </authorList>
    </citation>
    <scope>NUCLEOTIDE SEQUENCE [LARGE SCALE GENOMIC DNA]</scope>
    <source>
        <strain evidence="1 3">ORW</strain>
    </source>
</reference>
<dbReference type="Proteomes" id="UP000277577">
    <property type="component" value="Chromosome"/>
</dbReference>
<evidence type="ECO:0008006" key="5">
    <source>
        <dbReference type="Google" id="ProtNLM"/>
    </source>
</evidence>